<dbReference type="CDD" id="cd00761">
    <property type="entry name" value="Glyco_tranf_GTA_type"/>
    <property type="match status" value="1"/>
</dbReference>
<dbReference type="Pfam" id="PF00535">
    <property type="entry name" value="Glycos_transf_2"/>
    <property type="match status" value="2"/>
</dbReference>
<dbReference type="EMBL" id="UOEY01000060">
    <property type="protein sequence ID" value="VAW38426.1"/>
    <property type="molecule type" value="Genomic_DNA"/>
</dbReference>
<dbReference type="PANTHER" id="PTHR43685:SF2">
    <property type="entry name" value="GLYCOSYLTRANSFERASE 2-LIKE DOMAIN-CONTAINING PROTEIN"/>
    <property type="match status" value="1"/>
</dbReference>
<dbReference type="GO" id="GO:0044010">
    <property type="term" value="P:single-species biofilm formation"/>
    <property type="evidence" value="ECO:0007669"/>
    <property type="project" value="TreeGrafter"/>
</dbReference>
<organism evidence="3">
    <name type="scientific">hydrothermal vent metagenome</name>
    <dbReference type="NCBI Taxonomy" id="652676"/>
    <lineage>
        <taxon>unclassified sequences</taxon>
        <taxon>metagenomes</taxon>
        <taxon>ecological metagenomes</taxon>
    </lineage>
</organism>
<evidence type="ECO:0000256" key="1">
    <source>
        <dbReference type="SAM" id="MobiDB-lite"/>
    </source>
</evidence>
<dbReference type="InterPro" id="IPR001173">
    <property type="entry name" value="Glyco_trans_2-like"/>
</dbReference>
<protein>
    <recommendedName>
        <fullName evidence="2">Glycosyltransferase 2-like domain-containing protein</fullName>
    </recommendedName>
</protein>
<evidence type="ECO:0000259" key="2">
    <source>
        <dbReference type="Pfam" id="PF00535"/>
    </source>
</evidence>
<evidence type="ECO:0000313" key="3">
    <source>
        <dbReference type="EMBL" id="VAW38426.1"/>
    </source>
</evidence>
<dbReference type="SUPFAM" id="SSF53448">
    <property type="entry name" value="Nucleotide-diphospho-sugar transferases"/>
    <property type="match status" value="3"/>
</dbReference>
<proteinExistence type="predicted"/>
<dbReference type="AlphaFoldDB" id="A0A3B0W1F9"/>
<dbReference type="Gene3D" id="3.90.550.10">
    <property type="entry name" value="Spore Coat Polysaccharide Biosynthesis Protein SpsA, Chain A"/>
    <property type="match status" value="3"/>
</dbReference>
<dbReference type="PANTHER" id="PTHR43685">
    <property type="entry name" value="GLYCOSYLTRANSFERASE"/>
    <property type="match status" value="1"/>
</dbReference>
<gene>
    <name evidence="3" type="ORF">MNBD_DELTA04-229</name>
</gene>
<reference evidence="3" key="1">
    <citation type="submission" date="2018-06" db="EMBL/GenBank/DDBJ databases">
        <authorList>
            <person name="Zhirakovskaya E."/>
        </authorList>
    </citation>
    <scope>NUCLEOTIDE SEQUENCE</scope>
</reference>
<sequence>MPAGGPDNRHFMMSPRVSVIIPCYNQGQFIDEAVASVLAQSFRDFEIIIVNDGSTDEETCRILAGYDRPKTRVVATENQGLAAARNNGIREARGRYILPLDADDRIGSAYLERAVPLLDERAELGIVYCRAQLFGAVDTEWRLPQFSLEEMLLDNVIFCSALFRRQDWQRVGGYDPDLKYGWEDYDFWLSLLELGRQVCRIPEILFYYRVSADSMVRARPRRHKLETFTAIYRKHQPLFSEHIEVWIDRLLDLREPYHEASLSLGPPGADGGVSPMVRKVDLGTRRLEFDLTDSESRRPIRFLPANDYVVLTLERITCEVEGAGTPLTRLTSNADFQEGQTYFFGSTTPCFQVDPPLSPEGCRGRAKLIFELRYHAFGRECVPHFTAYHHRHPDGNHQPDGNRNAVDDVPGPHSRLTAKQAVLRRRLRLIRFFVSRPFEFFSRCRHYLLVRRSGLVDRDFYLQNDPAMDPLLVDPLIHYLETGWREGRQPNLLFFTGYYAGTCPESTGKGMSPLVHYLETGCRQGKNPNPFFDSAFYLAQNSRVIPAGMNPLAHYLRFGSTERFHPLAFFDTGYYMEDNPAVVKMRIPLLLHYLGFGAREGRSPNRFFDPVFYRRRYDIADPSGWEAFLHYVTTGCERQLRPNPLFDPRFYAETYPRFRETHPYPLLHYQETGVRQGCYPCREVADLPKKPVISILTPVYDTDESLLRKCIHSVLYQAYPHWELCLVDDGSSAPHIRPLLEEYAALDPRIRISFLAGNQGISAASNKAASLAGGDYLGFLDHDDELTLDALYLVALAINEHDPDVLYSDEDLVNLESRYLESFFKPDFNQELLLCHNYITHFLVTRQTLFAEAGGFSEQCDGSQDYDLLLKLTEPGRRVFHIPETIYHWRAIETSTSINHTQKDYADSAGLEALKAAIRRRGLPAAVHSGQWRYYYEVRRQCRDSVPVALFVLLRDEGEETEKWLERLARTTGYEKLEFHLLSRQPGNSDRRRRISSLDHRFILHDVAPDEKNGPALNRVVAQSAAGQLLFLGHGVLPLQETWVETLLGYSQDPALGVVGGLVEYDDRENDNGALPDLNDEGCGAYRRFFIAGSCHLNGLVCPQNVLAAGAELCMVKRQLFDRVHGFDEGRLANVMYDIDFSLRVRQQGVENVFSPYCKAECPEGRRLLDSEEQARLEKERFQERWRRDLLAGNPYYNEKRIFQDAAITKSDWINWYAGLKMERELVVGPRR</sequence>
<dbReference type="CDD" id="cd04184">
    <property type="entry name" value="GT2_RfbC_Mx_like"/>
    <property type="match status" value="1"/>
</dbReference>
<feature type="domain" description="Glycosyltransferase 2-like" evidence="2">
    <location>
        <begin position="694"/>
        <end position="808"/>
    </location>
</feature>
<name>A0A3B0W1F9_9ZZZZ</name>
<accession>A0A3B0W1F9</accession>
<dbReference type="InterPro" id="IPR029044">
    <property type="entry name" value="Nucleotide-diphossugar_trans"/>
</dbReference>
<dbReference type="InterPro" id="IPR050834">
    <property type="entry name" value="Glycosyltransf_2"/>
</dbReference>
<feature type="region of interest" description="Disordered" evidence="1">
    <location>
        <begin position="392"/>
        <end position="413"/>
    </location>
</feature>
<feature type="domain" description="Glycosyltransferase 2-like" evidence="2">
    <location>
        <begin position="18"/>
        <end position="146"/>
    </location>
</feature>